<dbReference type="Pfam" id="PF00072">
    <property type="entry name" value="Response_reg"/>
    <property type="match status" value="1"/>
</dbReference>
<dbReference type="InterPro" id="IPR039420">
    <property type="entry name" value="WalR-like"/>
</dbReference>
<dbReference type="KEGG" id="fln:FLA_3712"/>
<keyword evidence="2 6" id="KW-0238">DNA-binding</keyword>
<accession>A0A173MJU3</accession>
<evidence type="ECO:0000256" key="2">
    <source>
        <dbReference type="ARBA" id="ARBA00023125"/>
    </source>
</evidence>
<sequence>MKATIGIADEQQLFITSVSLLINTFEHFVVTFNALNGTELLSMLHRTSETPDVLLISPRLPGINVQEAVACIAEEFPLIKTVALLEAYNEDIISDMLQAGCSTYVLKSMNPVELENALRQIEEKGYYNADGIDHDYRQLLRMKNRRKQPVMNERELQFLQLASSDLTYNEIAKKMSLPEKVIDAYRDSLFQKFRVRSRVGLTMEAIRNNLITT</sequence>
<dbReference type="CDD" id="cd06170">
    <property type="entry name" value="LuxR_C_like"/>
    <property type="match status" value="1"/>
</dbReference>
<comment type="caution">
    <text evidence="3">Lacks conserved residue(s) required for the propagation of feature annotation.</text>
</comment>
<evidence type="ECO:0000313" key="6">
    <source>
        <dbReference type="EMBL" id="SIT03450.1"/>
    </source>
</evidence>
<dbReference type="SUPFAM" id="SSF52172">
    <property type="entry name" value="CheY-like"/>
    <property type="match status" value="1"/>
</dbReference>
<dbReference type="InterPro" id="IPR058245">
    <property type="entry name" value="NreC/VraR/RcsB-like_REC"/>
</dbReference>
<dbReference type="InterPro" id="IPR011006">
    <property type="entry name" value="CheY-like_superfamily"/>
</dbReference>
<feature type="domain" description="HTH luxR-type" evidence="4">
    <location>
        <begin position="144"/>
        <end position="209"/>
    </location>
</feature>
<dbReference type="InterPro" id="IPR016032">
    <property type="entry name" value="Sig_transdc_resp-reg_C-effctor"/>
</dbReference>
<dbReference type="GO" id="GO:0006355">
    <property type="term" value="P:regulation of DNA-templated transcription"/>
    <property type="evidence" value="ECO:0007669"/>
    <property type="project" value="InterPro"/>
</dbReference>
<keyword evidence="1" id="KW-0597">Phosphoprotein</keyword>
<dbReference type="AlphaFoldDB" id="A0A173MJU3"/>
<name>A0A173MJU3_9BACT</name>
<protein>
    <submittedName>
        <fullName evidence="6">DNA-binding response regulator, NarL/FixJ family, contains REC and HTH domains</fullName>
    </submittedName>
</protein>
<evidence type="ECO:0000259" key="4">
    <source>
        <dbReference type="PROSITE" id="PS50043"/>
    </source>
</evidence>
<dbReference type="PROSITE" id="PS50043">
    <property type="entry name" value="HTH_LUXR_2"/>
    <property type="match status" value="1"/>
</dbReference>
<feature type="domain" description="Response regulatory" evidence="5">
    <location>
        <begin position="4"/>
        <end position="122"/>
    </location>
</feature>
<dbReference type="PANTHER" id="PTHR43214:SF43">
    <property type="entry name" value="TWO-COMPONENT RESPONSE REGULATOR"/>
    <property type="match status" value="1"/>
</dbReference>
<proteinExistence type="predicted"/>
<dbReference type="InterPro" id="IPR001789">
    <property type="entry name" value="Sig_transdc_resp-reg_receiver"/>
</dbReference>
<dbReference type="InterPro" id="IPR000792">
    <property type="entry name" value="Tscrpt_reg_LuxR_C"/>
</dbReference>
<organism evidence="6 7">
    <name type="scientific">Filimonas lacunae</name>
    <dbReference type="NCBI Taxonomy" id="477680"/>
    <lineage>
        <taxon>Bacteria</taxon>
        <taxon>Pseudomonadati</taxon>
        <taxon>Bacteroidota</taxon>
        <taxon>Chitinophagia</taxon>
        <taxon>Chitinophagales</taxon>
        <taxon>Chitinophagaceae</taxon>
        <taxon>Filimonas</taxon>
    </lineage>
</organism>
<dbReference type="SMART" id="SM00421">
    <property type="entry name" value="HTH_LUXR"/>
    <property type="match status" value="1"/>
</dbReference>
<evidence type="ECO:0000259" key="5">
    <source>
        <dbReference type="PROSITE" id="PS50110"/>
    </source>
</evidence>
<dbReference type="RefSeq" id="WP_076378599.1">
    <property type="nucleotide sequence ID" value="NZ_AP017422.1"/>
</dbReference>
<evidence type="ECO:0000256" key="3">
    <source>
        <dbReference type="PROSITE-ProRule" id="PRU00169"/>
    </source>
</evidence>
<dbReference type="GO" id="GO:0000160">
    <property type="term" value="P:phosphorelay signal transduction system"/>
    <property type="evidence" value="ECO:0007669"/>
    <property type="project" value="InterPro"/>
</dbReference>
<dbReference type="GO" id="GO:0003677">
    <property type="term" value="F:DNA binding"/>
    <property type="evidence" value="ECO:0007669"/>
    <property type="project" value="UniProtKB-KW"/>
</dbReference>
<dbReference type="SUPFAM" id="SSF46894">
    <property type="entry name" value="C-terminal effector domain of the bipartite response regulators"/>
    <property type="match status" value="1"/>
</dbReference>
<dbReference type="PANTHER" id="PTHR43214">
    <property type="entry name" value="TWO-COMPONENT RESPONSE REGULATOR"/>
    <property type="match status" value="1"/>
</dbReference>
<dbReference type="CDD" id="cd17535">
    <property type="entry name" value="REC_NarL-like"/>
    <property type="match status" value="1"/>
</dbReference>
<gene>
    <name evidence="6" type="ORF">SAMN05421788_10330</name>
</gene>
<dbReference type="STRING" id="477680.SAMN05421788_10330"/>
<dbReference type="Proteomes" id="UP000186917">
    <property type="component" value="Unassembled WGS sequence"/>
</dbReference>
<evidence type="ECO:0000256" key="1">
    <source>
        <dbReference type="ARBA" id="ARBA00022553"/>
    </source>
</evidence>
<dbReference type="PROSITE" id="PS50110">
    <property type="entry name" value="RESPONSE_REGULATORY"/>
    <property type="match status" value="1"/>
</dbReference>
<reference evidence="7" key="1">
    <citation type="submission" date="2017-01" db="EMBL/GenBank/DDBJ databases">
        <authorList>
            <person name="Varghese N."/>
            <person name="Submissions S."/>
        </authorList>
    </citation>
    <scope>NUCLEOTIDE SEQUENCE [LARGE SCALE GENOMIC DNA]</scope>
    <source>
        <strain evidence="7">DSM 21054</strain>
    </source>
</reference>
<evidence type="ECO:0000313" key="7">
    <source>
        <dbReference type="Proteomes" id="UP000186917"/>
    </source>
</evidence>
<dbReference type="OrthoDB" id="9797341at2"/>
<keyword evidence="7" id="KW-1185">Reference proteome</keyword>
<dbReference type="EMBL" id="FTOR01000003">
    <property type="protein sequence ID" value="SIT03450.1"/>
    <property type="molecule type" value="Genomic_DNA"/>
</dbReference>
<dbReference type="Pfam" id="PF00196">
    <property type="entry name" value="GerE"/>
    <property type="match status" value="1"/>
</dbReference>
<dbReference type="Gene3D" id="3.40.50.2300">
    <property type="match status" value="1"/>
</dbReference>